<dbReference type="RefSeq" id="WP_008485850.1">
    <property type="nucleotide sequence ID" value="NZ_AMRI01000023.1"/>
</dbReference>
<dbReference type="EMBL" id="AMRI01000023">
    <property type="protein sequence ID" value="EKE69606.1"/>
    <property type="molecule type" value="Genomic_DNA"/>
</dbReference>
<name>K2IHM5_9GAMM</name>
<dbReference type="Proteomes" id="UP000006755">
    <property type="component" value="Unassembled WGS sequence"/>
</dbReference>
<dbReference type="STRING" id="745411.B3C1_14972"/>
<reference evidence="2 3" key="1">
    <citation type="journal article" date="2012" name="J. Bacteriol.">
        <title>Genome Sequence of Gallaecimonas xiamenensis Type Strain 3-C-1.</title>
        <authorList>
            <person name="Lai Q."/>
            <person name="Wang L."/>
            <person name="Wang W."/>
            <person name="Shao Z."/>
        </authorList>
    </citation>
    <scope>NUCLEOTIDE SEQUENCE [LARGE SCALE GENOMIC DNA]</scope>
    <source>
        <strain evidence="2 3">3-C-1</strain>
    </source>
</reference>
<evidence type="ECO:0000313" key="2">
    <source>
        <dbReference type="EMBL" id="EKE69606.1"/>
    </source>
</evidence>
<gene>
    <name evidence="2" type="ORF">B3C1_14972</name>
</gene>
<feature type="signal peptide" evidence="1">
    <location>
        <begin position="1"/>
        <end position="19"/>
    </location>
</feature>
<dbReference type="PROSITE" id="PS51257">
    <property type="entry name" value="PROKAR_LIPOPROTEIN"/>
    <property type="match status" value="1"/>
</dbReference>
<dbReference type="AlphaFoldDB" id="K2IHM5"/>
<evidence type="ECO:0000313" key="3">
    <source>
        <dbReference type="Proteomes" id="UP000006755"/>
    </source>
</evidence>
<protein>
    <recommendedName>
        <fullName evidence="4">Twin-arginine translocation pathway signal protein</fullName>
    </recommendedName>
</protein>
<proteinExistence type="predicted"/>
<accession>K2IHM5</accession>
<evidence type="ECO:0008006" key="4">
    <source>
        <dbReference type="Google" id="ProtNLM"/>
    </source>
</evidence>
<keyword evidence="1" id="KW-0732">Signal</keyword>
<comment type="caution">
    <text evidence="2">The sequence shown here is derived from an EMBL/GenBank/DDBJ whole genome shotgun (WGS) entry which is preliminary data.</text>
</comment>
<keyword evidence="3" id="KW-1185">Reference proteome</keyword>
<evidence type="ECO:0000256" key="1">
    <source>
        <dbReference type="SAM" id="SignalP"/>
    </source>
</evidence>
<organism evidence="2 3">
    <name type="scientific">Gallaecimonas xiamenensis 3-C-1</name>
    <dbReference type="NCBI Taxonomy" id="745411"/>
    <lineage>
        <taxon>Bacteria</taxon>
        <taxon>Pseudomonadati</taxon>
        <taxon>Pseudomonadota</taxon>
        <taxon>Gammaproteobacteria</taxon>
        <taxon>Enterobacterales</taxon>
        <taxon>Gallaecimonadaceae</taxon>
        <taxon>Gallaecimonas</taxon>
    </lineage>
</organism>
<feature type="chain" id="PRO_5003861002" description="Twin-arginine translocation pathway signal protein" evidence="1">
    <location>
        <begin position="20"/>
        <end position="152"/>
    </location>
</feature>
<sequence>MQRRTFLKLGLGSSLMLSACTPRSPAPSPLWPALIKVVLAGFEADHGAVEARVQALLAALPARDRRQLDQLLWLLDSPLAGPLLGLWGGAAKTPEQALSRLKSHWLGLLVRGHNGLVQLIALAAFADPALQKQTGYPGPPFPQLLITTPNDY</sequence>